<evidence type="ECO:0000259" key="7">
    <source>
        <dbReference type="PROSITE" id="PS51900"/>
    </source>
</evidence>
<evidence type="ECO:0000259" key="6">
    <source>
        <dbReference type="PROSITE" id="PS51898"/>
    </source>
</evidence>
<comment type="caution">
    <text evidence="8">The sequence shown here is derived from an EMBL/GenBank/DDBJ whole genome shotgun (WGS) entry which is preliminary data.</text>
</comment>
<organism evidence="8 9">
    <name type="scientific">Halorubrum halodurans</name>
    <dbReference type="NCBI Taxonomy" id="1383851"/>
    <lineage>
        <taxon>Archaea</taxon>
        <taxon>Methanobacteriati</taxon>
        <taxon>Methanobacteriota</taxon>
        <taxon>Stenosarchaea group</taxon>
        <taxon>Halobacteria</taxon>
        <taxon>Halobacteriales</taxon>
        <taxon>Haloferacaceae</taxon>
        <taxon>Halorubrum</taxon>
    </lineage>
</organism>
<evidence type="ECO:0000313" key="9">
    <source>
        <dbReference type="Proteomes" id="UP000216308"/>
    </source>
</evidence>
<dbReference type="InterPro" id="IPR044068">
    <property type="entry name" value="CB"/>
</dbReference>
<dbReference type="PANTHER" id="PTHR30349">
    <property type="entry name" value="PHAGE INTEGRASE-RELATED"/>
    <property type="match status" value="1"/>
</dbReference>
<dbReference type="EMBL" id="NHPJ01000085">
    <property type="protein sequence ID" value="OYR56473.1"/>
    <property type="molecule type" value="Genomic_DNA"/>
</dbReference>
<protein>
    <recommendedName>
        <fullName evidence="10">Integrase</fullName>
    </recommendedName>
</protein>
<dbReference type="InterPro" id="IPR002104">
    <property type="entry name" value="Integrase_catalytic"/>
</dbReference>
<evidence type="ECO:0000256" key="3">
    <source>
        <dbReference type="ARBA" id="ARBA00023172"/>
    </source>
</evidence>
<dbReference type="GO" id="GO:0006310">
    <property type="term" value="P:DNA recombination"/>
    <property type="evidence" value="ECO:0007669"/>
    <property type="project" value="UniProtKB-KW"/>
</dbReference>
<keyword evidence="2 4" id="KW-0238">DNA-binding</keyword>
<dbReference type="InterPro" id="IPR013762">
    <property type="entry name" value="Integrase-like_cat_sf"/>
</dbReference>
<dbReference type="PANTHER" id="PTHR30349:SF41">
    <property type="entry name" value="INTEGRASE_RECOMBINASE PROTEIN MJ0367-RELATED"/>
    <property type="match status" value="1"/>
</dbReference>
<dbReference type="Proteomes" id="UP000216308">
    <property type="component" value="Unassembled WGS sequence"/>
</dbReference>
<feature type="domain" description="Core-binding (CB)" evidence="7">
    <location>
        <begin position="31"/>
        <end position="121"/>
    </location>
</feature>
<evidence type="ECO:0000256" key="5">
    <source>
        <dbReference type="SAM" id="MobiDB-lite"/>
    </source>
</evidence>
<feature type="region of interest" description="Disordered" evidence="5">
    <location>
        <begin position="349"/>
        <end position="371"/>
    </location>
</feature>
<dbReference type="GO" id="GO:0015074">
    <property type="term" value="P:DNA integration"/>
    <property type="evidence" value="ECO:0007669"/>
    <property type="project" value="UniProtKB-KW"/>
</dbReference>
<dbReference type="PROSITE" id="PS51898">
    <property type="entry name" value="TYR_RECOMBINASE"/>
    <property type="match status" value="1"/>
</dbReference>
<dbReference type="RefSeq" id="WP_094531970.1">
    <property type="nucleotide sequence ID" value="NZ_NHPJ01000085.1"/>
</dbReference>
<accession>A0A256IJ37</accession>
<dbReference type="AlphaFoldDB" id="A0A256IJ37"/>
<dbReference type="InterPro" id="IPR010998">
    <property type="entry name" value="Integrase_recombinase_N"/>
</dbReference>
<keyword evidence="3" id="KW-0233">DNA recombination</keyword>
<reference evidence="8 9" key="1">
    <citation type="journal article" date="2014" name="Front. Microbiol.">
        <title>Population and genomic analysis of the genus Halorubrum.</title>
        <authorList>
            <person name="Fullmer M.S."/>
            <person name="Soucy S.M."/>
            <person name="Swithers K.S."/>
            <person name="Makkay A.M."/>
            <person name="Wheeler R."/>
            <person name="Ventosa A."/>
            <person name="Gogarten J.P."/>
            <person name="Papke R.T."/>
        </authorList>
    </citation>
    <scope>NUCLEOTIDE SEQUENCE [LARGE SCALE GENOMIC DNA]</scope>
    <source>
        <strain evidence="8 9">Cb34</strain>
    </source>
</reference>
<evidence type="ECO:0000313" key="8">
    <source>
        <dbReference type="EMBL" id="OYR56473.1"/>
    </source>
</evidence>
<dbReference type="PROSITE" id="PS51900">
    <property type="entry name" value="CB"/>
    <property type="match status" value="1"/>
</dbReference>
<evidence type="ECO:0000256" key="1">
    <source>
        <dbReference type="ARBA" id="ARBA00022908"/>
    </source>
</evidence>
<keyword evidence="1" id="KW-0229">DNA integration</keyword>
<evidence type="ECO:0008006" key="10">
    <source>
        <dbReference type="Google" id="ProtNLM"/>
    </source>
</evidence>
<dbReference type="CDD" id="cd00397">
    <property type="entry name" value="DNA_BRE_C"/>
    <property type="match status" value="1"/>
</dbReference>
<keyword evidence="9" id="KW-1185">Reference proteome</keyword>
<dbReference type="Gene3D" id="1.10.443.10">
    <property type="entry name" value="Intergrase catalytic core"/>
    <property type="match status" value="1"/>
</dbReference>
<dbReference type="SUPFAM" id="SSF56349">
    <property type="entry name" value="DNA breaking-rejoining enzymes"/>
    <property type="match status" value="1"/>
</dbReference>
<evidence type="ECO:0000256" key="4">
    <source>
        <dbReference type="PROSITE-ProRule" id="PRU01248"/>
    </source>
</evidence>
<dbReference type="Gene3D" id="1.10.150.130">
    <property type="match status" value="1"/>
</dbReference>
<sequence length="371" mass="42492">MERTSEGLPDSEALDELAQTILKDYNALKPLTPEQAVDKYLESLEEEVLSSTIAGYERDLGHFVRYCDKIDLENVNDLGGREIDGFEKWRRNESSEKVDSLANKTMRDDLYLFRAFVEYLEKIEAVPRGTAKKVDIPELSGDEGVKNVELELERVEDIVEYLEKYKYGSRLHVLFAIIAECGRRLGGVNSLDLSDAHLEGPNPYLRFTHHGDGRTRLKNETASEEEVNISKGLAEVIQDYIEHNRLEKTEGGRKPLLTTRYGRLTKTTIRSYFYRWSRPCKIGKECPEGRDEATCKAASSKDHASKCPVSEATHAARHGYITEMLRQGVSKELLSDRCDVSEEVLEKHYDERTTEEKRKHRRKELEEKGGL</sequence>
<dbReference type="GO" id="GO:0003677">
    <property type="term" value="F:DNA binding"/>
    <property type="evidence" value="ECO:0007669"/>
    <property type="project" value="UniProtKB-UniRule"/>
</dbReference>
<gene>
    <name evidence="8" type="ORF">DJ70_08535</name>
</gene>
<dbReference type="InterPro" id="IPR050090">
    <property type="entry name" value="Tyrosine_recombinase_XerCD"/>
</dbReference>
<evidence type="ECO:0000256" key="2">
    <source>
        <dbReference type="ARBA" id="ARBA00023125"/>
    </source>
</evidence>
<dbReference type="OrthoDB" id="198497at2157"/>
<feature type="domain" description="Tyr recombinase" evidence="6">
    <location>
        <begin position="145"/>
        <end position="362"/>
    </location>
</feature>
<name>A0A256IJ37_9EURY</name>
<proteinExistence type="predicted"/>
<dbReference type="InterPro" id="IPR011010">
    <property type="entry name" value="DNA_brk_join_enz"/>
</dbReference>